<dbReference type="GO" id="GO:0050660">
    <property type="term" value="F:flavin adenine dinucleotide binding"/>
    <property type="evidence" value="ECO:0007669"/>
    <property type="project" value="InterPro"/>
</dbReference>
<dbReference type="Pfam" id="PF02770">
    <property type="entry name" value="Acyl-CoA_dh_M"/>
    <property type="match status" value="1"/>
</dbReference>
<comment type="cofactor">
    <cofactor evidence="1 5">
        <name>FAD</name>
        <dbReference type="ChEBI" id="CHEBI:57692"/>
    </cofactor>
</comment>
<keyword evidence="3 5" id="KW-0285">Flavoprotein</keyword>
<evidence type="ECO:0000259" key="6">
    <source>
        <dbReference type="Pfam" id="PF00441"/>
    </source>
</evidence>
<dbReference type="Pfam" id="PF02771">
    <property type="entry name" value="Acyl-CoA_dh_N"/>
    <property type="match status" value="1"/>
</dbReference>
<evidence type="ECO:0000313" key="12">
    <source>
        <dbReference type="Proteomes" id="UP000770629"/>
    </source>
</evidence>
<dbReference type="Gene3D" id="1.20.140.10">
    <property type="entry name" value="Butyryl-CoA Dehydrogenase, subunit A, domain 3"/>
    <property type="match status" value="1"/>
</dbReference>
<dbReference type="InterPro" id="IPR006091">
    <property type="entry name" value="Acyl-CoA_Oxase/DH_mid-dom"/>
</dbReference>
<dbReference type="InterPro" id="IPR046373">
    <property type="entry name" value="Acyl-CoA_Oxase/DH_mid-dom_sf"/>
</dbReference>
<accession>A0A9Q3M579</accession>
<dbReference type="PANTHER" id="PTHR42803">
    <property type="entry name" value="ACYL-COA DEHYDROGENASE"/>
    <property type="match status" value="1"/>
</dbReference>
<sequence length="554" mass="59151">MIPFEAPAETILFSLRHVAGAGRIPAWDDDLVQEVIRQFSRLAEGVVAPADEAADRDGCRLEDGRVHMPEGLVAAYAAFAEQGWPGLSIPEEAGGQGMPAPVLGAVTEIFAGASHALQMIAGLVPGASRTLVDYGTPDQQERWLPRLASGEWLATMALTEPGAGSDLSGIRTRGEHGPDGWRVSGEKIFISGGDQDLTPRILHLVLARTQGAAGSTRGLSLFLVPSHDDAGARLPVTVTRIEEKMGLHGSPTCQMLFDDAPAELVGNEDEGLKAMFTMMNHARLDVALQGVAHATRAARIATEYARGRRQGKIAGEAGPVTLASHPDVRRMLDEAEAIAIAGRALCHVALVELELQEAPELVDFLTPVCKFACTEGGVAAANLAIQVLGGYGYLREYRVEQILRDARIAAIYEGTSGIHALTLATRLLRHNGGSAADAFARFVHSSGADFELSVWQEARGHMLAATDPAPAADAFMRLTVETAYAAIWRRLSAVADHAPAPARLRALAARQAMFGPSSLRHKAEIVSIILRMDEPSPGAAHLHEPAHMKEKEWS</sequence>
<evidence type="ECO:0000256" key="4">
    <source>
        <dbReference type="ARBA" id="ARBA00022827"/>
    </source>
</evidence>
<dbReference type="SUPFAM" id="SSF47203">
    <property type="entry name" value="Acyl-CoA dehydrogenase C-terminal domain-like"/>
    <property type="match status" value="1"/>
</dbReference>
<dbReference type="PANTHER" id="PTHR42803:SF1">
    <property type="entry name" value="BROAD-SPECIFICITY LINEAR ACYL-COA DEHYDROGENASE FADE5"/>
    <property type="match status" value="1"/>
</dbReference>
<keyword evidence="12" id="KW-1185">Reference proteome</keyword>
<feature type="domain" description="Acyl-CoA oxidase/dehydrogenase middle" evidence="7">
    <location>
        <begin position="156"/>
        <end position="259"/>
    </location>
</feature>
<dbReference type="InterPro" id="IPR052166">
    <property type="entry name" value="Diverse_Acyl-CoA_DH"/>
</dbReference>
<reference evidence="9 12" key="1">
    <citation type="submission" date="2020-04" db="EMBL/GenBank/DDBJ databases">
        <title>Global-level population genomics: horizontal gene transfer, symbiosis and evolution in Rhizobia.</title>
        <authorList>
            <person name="Gai Y."/>
        </authorList>
    </citation>
    <scope>NUCLEOTIDE SEQUENCE</scope>
    <source>
        <strain evidence="10 12">BLR33</strain>
        <strain evidence="9">BLR57</strain>
    </source>
</reference>
<dbReference type="InterPro" id="IPR009100">
    <property type="entry name" value="AcylCoA_DH/oxidase_NM_dom_sf"/>
</dbReference>
<evidence type="ECO:0000313" key="9">
    <source>
        <dbReference type="EMBL" id="MBX5022498.1"/>
    </source>
</evidence>
<dbReference type="GO" id="GO:0003995">
    <property type="term" value="F:acyl-CoA dehydrogenase activity"/>
    <property type="evidence" value="ECO:0007669"/>
    <property type="project" value="InterPro"/>
</dbReference>
<keyword evidence="5" id="KW-0560">Oxidoreductase</keyword>
<dbReference type="PROSITE" id="PS00072">
    <property type="entry name" value="ACYL_COA_DH_1"/>
    <property type="match status" value="1"/>
</dbReference>
<dbReference type="Proteomes" id="UP000749740">
    <property type="component" value="Unassembled WGS sequence"/>
</dbReference>
<evidence type="ECO:0000259" key="7">
    <source>
        <dbReference type="Pfam" id="PF02770"/>
    </source>
</evidence>
<evidence type="ECO:0000256" key="3">
    <source>
        <dbReference type="ARBA" id="ARBA00022630"/>
    </source>
</evidence>
<dbReference type="Gene3D" id="2.40.110.10">
    <property type="entry name" value="Butyryl-CoA Dehydrogenase, subunit A, domain 2"/>
    <property type="match status" value="1"/>
</dbReference>
<evidence type="ECO:0000313" key="10">
    <source>
        <dbReference type="EMBL" id="MBX5092417.1"/>
    </source>
</evidence>
<evidence type="ECO:0000259" key="8">
    <source>
        <dbReference type="Pfam" id="PF02771"/>
    </source>
</evidence>
<feature type="domain" description="Acyl-CoA dehydrogenase/oxidase C-terminal" evidence="6">
    <location>
        <begin position="270"/>
        <end position="428"/>
    </location>
</feature>
<gene>
    <name evidence="10" type="ORF">HJB60_25055</name>
    <name evidence="9" type="ORF">HJB63_07890</name>
</gene>
<dbReference type="RefSeq" id="WP_207240956.1">
    <property type="nucleotide sequence ID" value="NZ_CP071454.1"/>
</dbReference>
<dbReference type="Pfam" id="PF00441">
    <property type="entry name" value="Acyl-CoA_dh_1"/>
    <property type="match status" value="1"/>
</dbReference>
<dbReference type="InterPro" id="IPR006089">
    <property type="entry name" value="Acyl-CoA_DH_CS"/>
</dbReference>
<feature type="domain" description="Acyl-CoA dehydrogenase/oxidase N-terminal" evidence="8">
    <location>
        <begin position="36"/>
        <end position="151"/>
    </location>
</feature>
<evidence type="ECO:0000256" key="1">
    <source>
        <dbReference type="ARBA" id="ARBA00001974"/>
    </source>
</evidence>
<dbReference type="GeneID" id="66140796"/>
<keyword evidence="4 5" id="KW-0274">FAD</keyword>
<dbReference type="EMBL" id="JABDYC010000002">
    <property type="protein sequence ID" value="MBX5022498.1"/>
    <property type="molecule type" value="Genomic_DNA"/>
</dbReference>
<dbReference type="AlphaFoldDB" id="A0A9Q3M579"/>
<dbReference type="InterPro" id="IPR037069">
    <property type="entry name" value="AcylCoA_DH/ox_N_sf"/>
</dbReference>
<dbReference type="EMBL" id="JABDYF010000012">
    <property type="protein sequence ID" value="MBX5092417.1"/>
    <property type="molecule type" value="Genomic_DNA"/>
</dbReference>
<proteinExistence type="inferred from homology"/>
<dbReference type="Gene3D" id="1.10.540.10">
    <property type="entry name" value="Acyl-CoA dehydrogenase/oxidase, N-terminal domain"/>
    <property type="match status" value="1"/>
</dbReference>
<evidence type="ECO:0000256" key="5">
    <source>
        <dbReference type="RuleBase" id="RU362125"/>
    </source>
</evidence>
<evidence type="ECO:0000256" key="2">
    <source>
        <dbReference type="ARBA" id="ARBA00009347"/>
    </source>
</evidence>
<dbReference type="Proteomes" id="UP000770629">
    <property type="component" value="Unassembled WGS sequence"/>
</dbReference>
<dbReference type="InterPro" id="IPR036250">
    <property type="entry name" value="AcylCo_DH-like_C"/>
</dbReference>
<evidence type="ECO:0000313" key="11">
    <source>
        <dbReference type="Proteomes" id="UP000749740"/>
    </source>
</evidence>
<comment type="caution">
    <text evidence="9">The sequence shown here is derived from an EMBL/GenBank/DDBJ whole genome shotgun (WGS) entry which is preliminary data.</text>
</comment>
<dbReference type="InterPro" id="IPR009075">
    <property type="entry name" value="AcylCo_DH/oxidase_C"/>
</dbReference>
<name>A0A9Q3M579_9HYPH</name>
<dbReference type="InterPro" id="IPR013786">
    <property type="entry name" value="AcylCoA_DH/ox_N"/>
</dbReference>
<organism evidence="9 11">
    <name type="scientific">Rhizobium lentis</name>
    <dbReference type="NCBI Taxonomy" id="1138194"/>
    <lineage>
        <taxon>Bacteria</taxon>
        <taxon>Pseudomonadati</taxon>
        <taxon>Pseudomonadota</taxon>
        <taxon>Alphaproteobacteria</taxon>
        <taxon>Hyphomicrobiales</taxon>
        <taxon>Rhizobiaceae</taxon>
        <taxon>Rhizobium/Agrobacterium group</taxon>
        <taxon>Rhizobium</taxon>
    </lineage>
</organism>
<comment type="similarity">
    <text evidence="2 5">Belongs to the acyl-CoA dehydrogenase family.</text>
</comment>
<protein>
    <submittedName>
        <fullName evidence="9">Acyl-CoA dehydrogenase</fullName>
    </submittedName>
</protein>
<dbReference type="SUPFAM" id="SSF56645">
    <property type="entry name" value="Acyl-CoA dehydrogenase NM domain-like"/>
    <property type="match status" value="1"/>
</dbReference>